<accession>A0AAE4K620</accession>
<reference evidence="1" key="1">
    <citation type="submission" date="2023-02" db="EMBL/GenBank/DDBJ databases">
        <title>Description of Herbaspirillum huttiense subsp. nephrolepsisexaltata and Herbaspirillum huttiense subsp. lycopersicon.</title>
        <authorList>
            <person name="Poudel M."/>
            <person name="Sharma A."/>
            <person name="Goss E."/>
            <person name="Tapia J.H."/>
            <person name="Harmon C.M."/>
            <person name="Jones J.B."/>
        </authorList>
    </citation>
    <scope>NUCLEOTIDE SEQUENCE</scope>
    <source>
        <strain evidence="1">NC40101</strain>
    </source>
</reference>
<gene>
    <name evidence="1" type="ORF">RJN63_12105</name>
</gene>
<sequence>MTLPTAILIALFVHENDKDLGGAPYILHVLSVMLGVKTVDEMIVAVLHDAMEHGGVEVMIYLLISKGCGLHIIEALLAITRCEDESYGEYISRCGANRIARTVKLADLGHNLDIGRISNPTPEDRRRLAKYQKANRKLLAYEA</sequence>
<organism evidence="1">
    <name type="scientific">Herbaspirillum huttiense subsp. nephrolepidis</name>
    <dbReference type="NCBI Taxonomy" id="3075126"/>
    <lineage>
        <taxon>Bacteria</taxon>
        <taxon>Pseudomonadati</taxon>
        <taxon>Pseudomonadota</taxon>
        <taxon>Betaproteobacteria</taxon>
        <taxon>Burkholderiales</taxon>
        <taxon>Oxalobacteraceae</taxon>
        <taxon>Herbaspirillum</taxon>
    </lineage>
</organism>
<dbReference type="AlphaFoldDB" id="A0AAE4K620"/>
<evidence type="ECO:0000313" key="1">
    <source>
        <dbReference type="EMBL" id="MDT0337577.1"/>
    </source>
</evidence>
<evidence type="ECO:0008006" key="2">
    <source>
        <dbReference type="Google" id="ProtNLM"/>
    </source>
</evidence>
<proteinExistence type="predicted"/>
<name>A0AAE4K620_9BURK</name>
<dbReference type="EMBL" id="JAVRAA010000005">
    <property type="protein sequence ID" value="MDT0337577.1"/>
    <property type="molecule type" value="Genomic_DNA"/>
</dbReference>
<dbReference type="Gene3D" id="1.10.3210.10">
    <property type="entry name" value="Hypothetical protein af1432"/>
    <property type="match status" value="1"/>
</dbReference>
<protein>
    <recommendedName>
        <fullName evidence="2">HD domain-containing protein</fullName>
    </recommendedName>
</protein>
<dbReference type="SUPFAM" id="SSF109604">
    <property type="entry name" value="HD-domain/PDEase-like"/>
    <property type="match status" value="1"/>
</dbReference>
<dbReference type="RefSeq" id="WP_284077045.1">
    <property type="nucleotide sequence ID" value="NZ_JAVLSM010000007.1"/>
</dbReference>
<comment type="caution">
    <text evidence="1">The sequence shown here is derived from an EMBL/GenBank/DDBJ whole genome shotgun (WGS) entry which is preliminary data.</text>
</comment>